<dbReference type="EMBL" id="JAUSUH010000002">
    <property type="protein sequence ID" value="MDQ0347132.1"/>
    <property type="molecule type" value="Genomic_DNA"/>
</dbReference>
<dbReference type="Proteomes" id="UP001238467">
    <property type="component" value="Unassembled WGS sequence"/>
</dbReference>
<sequence>MVLSGTHVRIVKTEGRIKRAAALSGLRRAKAGGKPPSAEGTRPLRGRPPIGMDTGARDDPVV</sequence>
<gene>
    <name evidence="2" type="ORF">J2S76_001549</name>
</gene>
<keyword evidence="3" id="KW-1185">Reference proteome</keyword>
<reference evidence="2 3" key="1">
    <citation type="submission" date="2023-07" db="EMBL/GenBank/DDBJ databases">
        <title>Genomic Encyclopedia of Type Strains, Phase IV (KMG-IV): sequencing the most valuable type-strain genomes for metagenomic binning, comparative biology and taxonomic classification.</title>
        <authorList>
            <person name="Goeker M."/>
        </authorList>
    </citation>
    <scope>NUCLEOTIDE SEQUENCE [LARGE SCALE GENOMIC DNA]</scope>
    <source>
        <strain evidence="2 3">DSM 1277</strain>
    </source>
</reference>
<proteinExistence type="predicted"/>
<evidence type="ECO:0000313" key="3">
    <source>
        <dbReference type="Proteomes" id="UP001238467"/>
    </source>
</evidence>
<evidence type="ECO:0000313" key="2">
    <source>
        <dbReference type="EMBL" id="MDQ0347132.1"/>
    </source>
</evidence>
<name>A0ABU0DFD8_9HYPH</name>
<comment type="caution">
    <text evidence="2">The sequence shown here is derived from an EMBL/GenBank/DDBJ whole genome shotgun (WGS) entry which is preliminary data.</text>
</comment>
<evidence type="ECO:0000256" key="1">
    <source>
        <dbReference type="SAM" id="MobiDB-lite"/>
    </source>
</evidence>
<protein>
    <submittedName>
        <fullName evidence="2">Uncharacterized protein</fullName>
    </submittedName>
</protein>
<organism evidence="2 3">
    <name type="scientific">Ancylobacter vacuolatus</name>
    <dbReference type="NCBI Taxonomy" id="223389"/>
    <lineage>
        <taxon>Bacteria</taxon>
        <taxon>Pseudomonadati</taxon>
        <taxon>Pseudomonadota</taxon>
        <taxon>Alphaproteobacteria</taxon>
        <taxon>Hyphomicrobiales</taxon>
        <taxon>Xanthobacteraceae</taxon>
        <taxon>Ancylobacter</taxon>
    </lineage>
</organism>
<feature type="region of interest" description="Disordered" evidence="1">
    <location>
        <begin position="22"/>
        <end position="62"/>
    </location>
</feature>
<accession>A0ABU0DFD8</accession>